<evidence type="ECO:0000313" key="1">
    <source>
        <dbReference type="EMBL" id="MBJ7879771.1"/>
    </source>
</evidence>
<dbReference type="Proteomes" id="UP000662373">
    <property type="component" value="Unassembled WGS sequence"/>
</dbReference>
<dbReference type="EMBL" id="JAEHJZ010000005">
    <property type="protein sequence ID" value="MBJ7879771.1"/>
    <property type="molecule type" value="Genomic_DNA"/>
</dbReference>
<reference evidence="1 2" key="1">
    <citation type="submission" date="2020-09" db="EMBL/GenBank/DDBJ databases">
        <title>Draft genome of Gelidibacter salicanalis PAMC21136.</title>
        <authorList>
            <person name="Park H."/>
        </authorList>
    </citation>
    <scope>NUCLEOTIDE SEQUENCE [LARGE SCALE GENOMIC DNA]</scope>
    <source>
        <strain evidence="1 2">PAMC21136</strain>
    </source>
</reference>
<keyword evidence="2" id="KW-1185">Reference proteome</keyword>
<evidence type="ECO:0000313" key="2">
    <source>
        <dbReference type="Proteomes" id="UP000662373"/>
    </source>
</evidence>
<comment type="caution">
    <text evidence="1">The sequence shown here is derived from an EMBL/GenBank/DDBJ whole genome shotgun (WGS) entry which is preliminary data.</text>
</comment>
<feature type="non-terminal residue" evidence="1">
    <location>
        <position position="1"/>
    </location>
</feature>
<dbReference type="AlphaFoldDB" id="A0A934KHS7"/>
<gene>
    <name evidence="1" type="ORF">JEM65_03755</name>
</gene>
<protein>
    <recommendedName>
        <fullName evidence="3">TonB-dependent receptor</fullName>
    </recommendedName>
</protein>
<sequence length="49" mass="5756">TIGVEVFNMFDVQNSITNTWVRDVYSKRQSAVPNYLSPRVFNVRLSMKF</sequence>
<accession>A0A934KHS7</accession>
<name>A0A934KHS7_9FLAO</name>
<proteinExistence type="predicted"/>
<evidence type="ECO:0008006" key="3">
    <source>
        <dbReference type="Google" id="ProtNLM"/>
    </source>
</evidence>
<organism evidence="1 2">
    <name type="scientific">Gelidibacter salicanalis</name>
    <dbReference type="NCBI Taxonomy" id="291193"/>
    <lineage>
        <taxon>Bacteria</taxon>
        <taxon>Pseudomonadati</taxon>
        <taxon>Bacteroidota</taxon>
        <taxon>Flavobacteriia</taxon>
        <taxon>Flavobacteriales</taxon>
        <taxon>Flavobacteriaceae</taxon>
        <taxon>Gelidibacter</taxon>
    </lineage>
</organism>